<sequence length="151" mass="17373">MNLPIFNTSVNTFTLGNLNCAHSRRQVTESHLVSHVQGFLTCLQVRSDLPKYGVYILGWRAGAPPDVTRAGDRYSAGCLLERCQQHVTRHSMRCAHRPPQNIHTAYSIWDYLLFYFDLSMERHSMVHQWSKTEFRSVETPKPTGIPPLFLN</sequence>
<keyword evidence="2" id="KW-1185">Reference proteome</keyword>
<proteinExistence type="predicted"/>
<dbReference type="AlphaFoldDB" id="A0A016S8B2"/>
<comment type="caution">
    <text evidence="1">The sequence shown here is derived from an EMBL/GenBank/DDBJ whole genome shotgun (WGS) entry which is preliminary data.</text>
</comment>
<dbReference type="EMBL" id="JARK01001613">
    <property type="protein sequence ID" value="EYB86547.1"/>
    <property type="molecule type" value="Genomic_DNA"/>
</dbReference>
<evidence type="ECO:0000313" key="1">
    <source>
        <dbReference type="EMBL" id="EYB86547.1"/>
    </source>
</evidence>
<organism evidence="1 2">
    <name type="scientific">Ancylostoma ceylanicum</name>
    <dbReference type="NCBI Taxonomy" id="53326"/>
    <lineage>
        <taxon>Eukaryota</taxon>
        <taxon>Metazoa</taxon>
        <taxon>Ecdysozoa</taxon>
        <taxon>Nematoda</taxon>
        <taxon>Chromadorea</taxon>
        <taxon>Rhabditida</taxon>
        <taxon>Rhabditina</taxon>
        <taxon>Rhabditomorpha</taxon>
        <taxon>Strongyloidea</taxon>
        <taxon>Ancylostomatidae</taxon>
        <taxon>Ancylostomatinae</taxon>
        <taxon>Ancylostoma</taxon>
    </lineage>
</organism>
<name>A0A016S8B2_9BILA</name>
<reference evidence="2" key="1">
    <citation type="journal article" date="2015" name="Nat. Genet.">
        <title>The genome and transcriptome of the zoonotic hookworm Ancylostoma ceylanicum identify infection-specific gene families.</title>
        <authorList>
            <person name="Schwarz E.M."/>
            <person name="Hu Y."/>
            <person name="Antoshechkin I."/>
            <person name="Miller M.M."/>
            <person name="Sternberg P.W."/>
            <person name="Aroian R.V."/>
        </authorList>
    </citation>
    <scope>NUCLEOTIDE SEQUENCE</scope>
    <source>
        <strain evidence="2">HY135</strain>
    </source>
</reference>
<protein>
    <submittedName>
        <fullName evidence="1">Uncharacterized protein</fullName>
    </submittedName>
</protein>
<gene>
    <name evidence="1" type="primary">Acey_s0277.g1128</name>
    <name evidence="1" type="ORF">Y032_0277g1128</name>
</gene>
<accession>A0A016S8B2</accession>
<dbReference type="Proteomes" id="UP000024635">
    <property type="component" value="Unassembled WGS sequence"/>
</dbReference>
<evidence type="ECO:0000313" key="2">
    <source>
        <dbReference type="Proteomes" id="UP000024635"/>
    </source>
</evidence>